<evidence type="ECO:0000313" key="9">
    <source>
        <dbReference type="Proteomes" id="UP000480350"/>
    </source>
</evidence>
<accession>A0A7C9MG81</accession>
<feature type="domain" description="Flagellar basal body rod protein N-terminal" evidence="5">
    <location>
        <begin position="6"/>
        <end position="35"/>
    </location>
</feature>
<evidence type="ECO:0000256" key="1">
    <source>
        <dbReference type="ARBA" id="ARBA00004117"/>
    </source>
</evidence>
<sequence length="238" mass="25147">MENATYVTLSRQSGLLRDMATVAQNIANMSTTGYRAEQLVFSEFVADIGPDDPSLSMARAGARAVDLSQGSLQLTGGTFDFAIEGDGFFLVDTPGGTRLTRAGSFTPSAEGLLVAPDGAFLLDAGEAPIFVPPDAGSITVGADGTLAADGLPFAQIGLFQPADPLDIARAEGTRFAPENGVDPVLNGRVLQGFLEQSNVNAVAEITRMIEVQRAYELGQTFLEREDERIRSTIRTTGQ</sequence>
<reference evidence="8 9" key="1">
    <citation type="submission" date="2019-12" db="EMBL/GenBank/DDBJ databases">
        <authorList>
            <person name="Lee S.D."/>
        </authorList>
    </citation>
    <scope>NUCLEOTIDE SEQUENCE [LARGE SCALE GENOMIC DNA]</scope>
    <source>
        <strain evidence="8 9">GH1-50</strain>
    </source>
</reference>
<proteinExistence type="inferred from homology"/>
<dbReference type="NCBIfam" id="NF009332">
    <property type="entry name" value="PRK12690.1"/>
    <property type="match status" value="1"/>
</dbReference>
<protein>
    <recommendedName>
        <fullName evidence="4">Flagellar basal-body rod protein FlgF</fullName>
    </recommendedName>
</protein>
<keyword evidence="9" id="KW-1185">Reference proteome</keyword>
<dbReference type="RefSeq" id="WP_160764118.1">
    <property type="nucleotide sequence ID" value="NZ_WUPT01000002.1"/>
</dbReference>
<evidence type="ECO:0000256" key="3">
    <source>
        <dbReference type="ARBA" id="ARBA00023143"/>
    </source>
</evidence>
<dbReference type="PANTHER" id="PTHR30435:SF19">
    <property type="entry name" value="FLAGELLAR BASAL-BODY ROD PROTEIN FLGG"/>
    <property type="match status" value="1"/>
</dbReference>
<dbReference type="NCBIfam" id="TIGR03506">
    <property type="entry name" value="FlgEFG_subfam"/>
    <property type="match status" value="1"/>
</dbReference>
<feature type="domain" description="Flagellar hook protein FlgE/F/G-like D1" evidence="7">
    <location>
        <begin position="82"/>
        <end position="147"/>
    </location>
</feature>
<evidence type="ECO:0000313" key="8">
    <source>
        <dbReference type="EMBL" id="MXQ08176.1"/>
    </source>
</evidence>
<dbReference type="GO" id="GO:0030694">
    <property type="term" value="C:bacterial-type flagellum basal body, rod"/>
    <property type="evidence" value="ECO:0007669"/>
    <property type="project" value="UniProtKB-UniRule"/>
</dbReference>
<comment type="similarity">
    <text evidence="2 4">Belongs to the flagella basal body rod proteins family.</text>
</comment>
<reference evidence="8 9" key="2">
    <citation type="submission" date="2020-03" db="EMBL/GenBank/DDBJ databases">
        <title>Kangsaoukella pontilimi gen. nov., sp. nov., a new member of the family Rhodobacteraceae isolated from a tidal mudflat.</title>
        <authorList>
            <person name="Kim I.S."/>
        </authorList>
    </citation>
    <scope>NUCLEOTIDE SEQUENCE [LARGE SCALE GENOMIC DNA]</scope>
    <source>
        <strain evidence="8 9">GH1-50</strain>
    </source>
</reference>
<evidence type="ECO:0000256" key="2">
    <source>
        <dbReference type="ARBA" id="ARBA00009677"/>
    </source>
</evidence>
<dbReference type="EMBL" id="WUPT01000002">
    <property type="protein sequence ID" value="MXQ08176.1"/>
    <property type="molecule type" value="Genomic_DNA"/>
</dbReference>
<dbReference type="GO" id="GO:0071978">
    <property type="term" value="P:bacterial-type flagellum-dependent swarming motility"/>
    <property type="evidence" value="ECO:0007669"/>
    <property type="project" value="TreeGrafter"/>
</dbReference>
<dbReference type="NCBIfam" id="TIGR02490">
    <property type="entry name" value="flgF"/>
    <property type="match status" value="1"/>
</dbReference>
<dbReference type="Proteomes" id="UP000480350">
    <property type="component" value="Unassembled WGS sequence"/>
</dbReference>
<comment type="subcellular location">
    <subcellularLocation>
        <location evidence="1 4">Bacterial flagellum basal body</location>
    </subcellularLocation>
</comment>
<comment type="subunit">
    <text evidence="4">The basal body constitutes a major portion of the flagellar organelle and consists of five rings (E,L,P,S, and M) mounted on a central rod. The rod consists of about 26 subunits of FlgG in the distal portion, and FlgB, FlgC and FlgF are thought to build up the proximal portion of the rod with about 6 subunits each.</text>
</comment>
<dbReference type="InterPro" id="IPR001444">
    <property type="entry name" value="Flag_bb_rod_N"/>
</dbReference>
<evidence type="ECO:0000256" key="4">
    <source>
        <dbReference type="RuleBase" id="RU362116"/>
    </source>
</evidence>
<dbReference type="Pfam" id="PF00460">
    <property type="entry name" value="Flg_bb_rod"/>
    <property type="match status" value="1"/>
</dbReference>
<dbReference type="InterPro" id="IPR020013">
    <property type="entry name" value="Flagellar_FlgE/F/G"/>
</dbReference>
<name>A0A7C9MG81_9RHOB</name>
<evidence type="ECO:0000259" key="6">
    <source>
        <dbReference type="Pfam" id="PF06429"/>
    </source>
</evidence>
<keyword evidence="3 4" id="KW-0975">Bacterial flagellum</keyword>
<comment type="caution">
    <text evidence="8">The sequence shown here is derived from an EMBL/GenBank/DDBJ whole genome shotgun (WGS) entry which is preliminary data.</text>
</comment>
<dbReference type="InterPro" id="IPR053967">
    <property type="entry name" value="LlgE_F_G-like_D1"/>
</dbReference>
<evidence type="ECO:0000259" key="7">
    <source>
        <dbReference type="Pfam" id="PF22692"/>
    </source>
</evidence>
<keyword evidence="8" id="KW-0282">Flagellum</keyword>
<dbReference type="InterPro" id="IPR037925">
    <property type="entry name" value="FlgE/F/G-like"/>
</dbReference>
<evidence type="ECO:0000259" key="5">
    <source>
        <dbReference type="Pfam" id="PF00460"/>
    </source>
</evidence>
<dbReference type="InterPro" id="IPR012836">
    <property type="entry name" value="FlgF"/>
</dbReference>
<keyword evidence="8" id="KW-0969">Cilium</keyword>
<dbReference type="Pfam" id="PF06429">
    <property type="entry name" value="Flg_bbr_C"/>
    <property type="match status" value="1"/>
</dbReference>
<dbReference type="SUPFAM" id="SSF117143">
    <property type="entry name" value="Flagellar hook protein flgE"/>
    <property type="match status" value="1"/>
</dbReference>
<dbReference type="InterPro" id="IPR010930">
    <property type="entry name" value="Flg_bb/hook_C_dom"/>
</dbReference>
<organism evidence="8 9">
    <name type="scientific">Kangsaoukella pontilimi</name>
    <dbReference type="NCBI Taxonomy" id="2691042"/>
    <lineage>
        <taxon>Bacteria</taxon>
        <taxon>Pseudomonadati</taxon>
        <taxon>Pseudomonadota</taxon>
        <taxon>Alphaproteobacteria</taxon>
        <taxon>Rhodobacterales</taxon>
        <taxon>Paracoccaceae</taxon>
        <taxon>Kangsaoukella</taxon>
    </lineage>
</organism>
<keyword evidence="8" id="KW-0966">Cell projection</keyword>
<dbReference type="Pfam" id="PF22692">
    <property type="entry name" value="LlgE_F_G_D1"/>
    <property type="match status" value="1"/>
</dbReference>
<dbReference type="PANTHER" id="PTHR30435">
    <property type="entry name" value="FLAGELLAR PROTEIN"/>
    <property type="match status" value="1"/>
</dbReference>
<gene>
    <name evidence="8" type="ORF">GQ651_10010</name>
</gene>
<feature type="domain" description="Flagellar basal-body/hook protein C-terminal" evidence="6">
    <location>
        <begin position="191"/>
        <end position="234"/>
    </location>
</feature>
<dbReference type="AlphaFoldDB" id="A0A7C9MG81"/>